<dbReference type="InterPro" id="IPR004624">
    <property type="entry name" value="YjdM"/>
</dbReference>
<evidence type="ECO:0000256" key="1">
    <source>
        <dbReference type="ARBA" id="ARBA00009248"/>
    </source>
</evidence>
<comment type="similarity">
    <text evidence="1">Belongs to the YjdM family.</text>
</comment>
<dbReference type="PANTHER" id="PTHR30305:SF3">
    <property type="entry name" value="PROTEIN YJDM"/>
    <property type="match status" value="1"/>
</dbReference>
<dbReference type="PROSITE" id="PS00202">
    <property type="entry name" value="RUBREDOXIN"/>
    <property type="match status" value="1"/>
</dbReference>
<dbReference type="RefSeq" id="WP_060824477.1">
    <property type="nucleotide sequence ID" value="NZ_AP014938.1"/>
</dbReference>
<dbReference type="AlphaFoldDB" id="A0A0K2S0C4"/>
<reference evidence="4" key="1">
    <citation type="submission" date="2015-08" db="EMBL/GenBank/DDBJ databases">
        <title>Complete genome sequence of Rothia mucilaginosa strain NUM-Rm6536.</title>
        <authorList>
            <person name="Nambu T."/>
        </authorList>
    </citation>
    <scope>NUCLEOTIDE SEQUENCE [LARGE SCALE GENOMIC DNA]</scope>
    <source>
        <strain evidence="4">NUM-Rm6536</strain>
    </source>
</reference>
<evidence type="ECO:0000313" key="3">
    <source>
        <dbReference type="EMBL" id="BAS20500.1"/>
    </source>
</evidence>
<evidence type="ECO:0000313" key="4">
    <source>
        <dbReference type="Proteomes" id="UP000066203"/>
    </source>
</evidence>
<dbReference type="Pfam" id="PF03831">
    <property type="entry name" value="YjdM"/>
    <property type="match status" value="1"/>
</dbReference>
<keyword evidence="2" id="KW-0479">Metal-binding</keyword>
<dbReference type="Gene3D" id="2.20.25.10">
    <property type="match status" value="1"/>
</dbReference>
<dbReference type="InterPro" id="IPR013987">
    <property type="entry name" value="YjdM_N"/>
</dbReference>
<dbReference type="SUPFAM" id="SSF82057">
    <property type="entry name" value="Prokaryotic SH3-related domain"/>
    <property type="match status" value="1"/>
</dbReference>
<dbReference type="EMBL" id="AP014938">
    <property type="protein sequence ID" value="BAS20500.1"/>
    <property type="molecule type" value="Genomic_DNA"/>
</dbReference>
<organism evidence="3">
    <name type="scientific">Rothia mucilaginosa</name>
    <dbReference type="NCBI Taxonomy" id="43675"/>
    <lineage>
        <taxon>Bacteria</taxon>
        <taxon>Bacillati</taxon>
        <taxon>Actinomycetota</taxon>
        <taxon>Actinomycetes</taxon>
        <taxon>Micrococcales</taxon>
        <taxon>Micrococcaceae</taxon>
        <taxon>Rothia</taxon>
    </lineage>
</organism>
<dbReference type="Gene3D" id="2.30.30.40">
    <property type="entry name" value="SH3 Domains"/>
    <property type="match status" value="1"/>
</dbReference>
<accession>A0A0K2S0C4</accession>
<dbReference type="SUPFAM" id="SSF57783">
    <property type="entry name" value="Zinc beta-ribbon"/>
    <property type="match status" value="1"/>
</dbReference>
<proteinExistence type="inferred from homology"/>
<name>A0A0K2S0C4_9MICC</name>
<protein>
    <submittedName>
        <fullName evidence="3">Alkylphosphonate utilization operon protein PhnA</fullName>
    </submittedName>
</protein>
<dbReference type="Proteomes" id="UP000066203">
    <property type="component" value="Chromosome"/>
</dbReference>
<dbReference type="InterPro" id="IPR018527">
    <property type="entry name" value="Rubredoxin_Fe_BS"/>
</dbReference>
<gene>
    <name evidence="3" type="ORF">RM6536_1253</name>
</gene>
<sequence>MSENLNEIEAPACPECNENYTYEMGELWACPMCGHEWERTAAGETEEAAGSKVLDSVGNELVDGDSVTIVKGLKVKGGADIKAGTKVRGIRLLESPVNGHDIEAKVPGAGQMYLKSSVVKKA</sequence>
<dbReference type="PATRIC" id="fig|43675.28.peg.1282"/>
<evidence type="ECO:0000256" key="2">
    <source>
        <dbReference type="ARBA" id="ARBA00022723"/>
    </source>
</evidence>
<dbReference type="InterPro" id="IPR013988">
    <property type="entry name" value="YjdM_C"/>
</dbReference>
<dbReference type="Pfam" id="PF08274">
    <property type="entry name" value="Zn_Ribbon_YjdM"/>
    <property type="match status" value="1"/>
</dbReference>
<dbReference type="NCBIfam" id="TIGR00686">
    <property type="entry name" value="phnA"/>
    <property type="match status" value="1"/>
</dbReference>
<dbReference type="PANTHER" id="PTHR30305">
    <property type="entry name" value="PROTEIN YJDM-RELATED"/>
    <property type="match status" value="1"/>
</dbReference>
<dbReference type="GO" id="GO:0046872">
    <property type="term" value="F:metal ion binding"/>
    <property type="evidence" value="ECO:0007669"/>
    <property type="project" value="UniProtKB-KW"/>
</dbReference>